<evidence type="ECO:0000313" key="1">
    <source>
        <dbReference type="EMBL" id="VUZ52842.1"/>
    </source>
</evidence>
<proteinExistence type="predicted"/>
<evidence type="ECO:0000313" key="2">
    <source>
        <dbReference type="Proteomes" id="UP000321570"/>
    </source>
</evidence>
<accession>A0A564Z038</accession>
<sequence length="121" mass="13624">LLSTKLSRFSPNYLVKSLQTPKVFSRQLCFWALQFSAISKEHSKCLLVLSGLRGLCQTDVYFQTFKMLGASDKTILEDTANECIKLNIKCGRILVSAITSIKFLVKPCTRIFPLSVKLTKC</sequence>
<gene>
    <name evidence="1" type="ORF">WMSIL1_LOCUS11282</name>
</gene>
<organism evidence="1 2">
    <name type="scientific">Hymenolepis diminuta</name>
    <name type="common">Rat tapeworm</name>
    <dbReference type="NCBI Taxonomy" id="6216"/>
    <lineage>
        <taxon>Eukaryota</taxon>
        <taxon>Metazoa</taxon>
        <taxon>Spiralia</taxon>
        <taxon>Lophotrochozoa</taxon>
        <taxon>Platyhelminthes</taxon>
        <taxon>Cestoda</taxon>
        <taxon>Eucestoda</taxon>
        <taxon>Cyclophyllidea</taxon>
        <taxon>Hymenolepididae</taxon>
        <taxon>Hymenolepis</taxon>
    </lineage>
</organism>
<reference evidence="1 2" key="1">
    <citation type="submission" date="2019-07" db="EMBL/GenBank/DDBJ databases">
        <authorList>
            <person name="Jastrzebski P J."/>
            <person name="Paukszto L."/>
            <person name="Jastrzebski P J."/>
        </authorList>
    </citation>
    <scope>NUCLEOTIDE SEQUENCE [LARGE SCALE GENOMIC DNA]</scope>
    <source>
        <strain evidence="1 2">WMS-il1</strain>
    </source>
</reference>
<feature type="non-terminal residue" evidence="1">
    <location>
        <position position="1"/>
    </location>
</feature>
<dbReference type="Proteomes" id="UP000321570">
    <property type="component" value="Unassembled WGS sequence"/>
</dbReference>
<protein>
    <submittedName>
        <fullName evidence="1">Uncharacterized protein</fullName>
    </submittedName>
</protein>
<dbReference type="AlphaFoldDB" id="A0A564Z038"/>
<keyword evidence="2" id="KW-1185">Reference proteome</keyword>
<name>A0A564Z038_HYMDI</name>
<dbReference type="EMBL" id="CABIJS010000532">
    <property type="protein sequence ID" value="VUZ52842.1"/>
    <property type="molecule type" value="Genomic_DNA"/>
</dbReference>